<reference evidence="8 9" key="1">
    <citation type="journal article" date="2018" name="Evol. Lett.">
        <title>Horizontal gene cluster transfer increased hallucinogenic mushroom diversity.</title>
        <authorList>
            <person name="Reynolds H.T."/>
            <person name="Vijayakumar V."/>
            <person name="Gluck-Thaler E."/>
            <person name="Korotkin H.B."/>
            <person name="Matheny P.B."/>
            <person name="Slot J.C."/>
        </authorList>
    </citation>
    <scope>NUCLEOTIDE SEQUENCE [LARGE SCALE GENOMIC DNA]</scope>
    <source>
        <strain evidence="8 9">2631</strain>
    </source>
</reference>
<comment type="subcellular location">
    <subcellularLocation>
        <location evidence="1">Mitochondrion inner membrane</location>
        <topology evidence="1">Multi-pass membrane protein</topology>
    </subcellularLocation>
</comment>
<evidence type="ECO:0000256" key="5">
    <source>
        <dbReference type="ARBA" id="ARBA00023128"/>
    </source>
</evidence>
<dbReference type="InterPro" id="IPR039205">
    <property type="entry name" value="NDUFA11"/>
</dbReference>
<evidence type="ECO:0000256" key="4">
    <source>
        <dbReference type="ARBA" id="ARBA00022989"/>
    </source>
</evidence>
<evidence type="ECO:0000256" key="2">
    <source>
        <dbReference type="ARBA" id="ARBA00022692"/>
    </source>
</evidence>
<dbReference type="PANTHER" id="PTHR21382:SF1">
    <property type="entry name" value="NADH DEHYDROGENASE [UBIQUINONE] 1 ALPHA SUBCOMPLEX SUBUNIT 11"/>
    <property type="match status" value="1"/>
</dbReference>
<dbReference type="PANTHER" id="PTHR21382">
    <property type="entry name" value="NADH-UBIQUINONE OXIDOREDUCTASE SUBUNIT"/>
    <property type="match status" value="1"/>
</dbReference>
<protein>
    <submittedName>
        <fullName evidence="8">Uncharacterized protein</fullName>
    </submittedName>
</protein>
<keyword evidence="4" id="KW-1133">Transmembrane helix</keyword>
<evidence type="ECO:0000256" key="3">
    <source>
        <dbReference type="ARBA" id="ARBA00022792"/>
    </source>
</evidence>
<keyword evidence="6" id="KW-0472">Membrane</keyword>
<keyword evidence="2" id="KW-0812">Transmembrane</keyword>
<accession>A0A409X8B7</accession>
<evidence type="ECO:0000256" key="7">
    <source>
        <dbReference type="SAM" id="MobiDB-lite"/>
    </source>
</evidence>
<organism evidence="8 9">
    <name type="scientific">Psilocybe cyanescens</name>
    <dbReference type="NCBI Taxonomy" id="93625"/>
    <lineage>
        <taxon>Eukaryota</taxon>
        <taxon>Fungi</taxon>
        <taxon>Dikarya</taxon>
        <taxon>Basidiomycota</taxon>
        <taxon>Agaricomycotina</taxon>
        <taxon>Agaricomycetes</taxon>
        <taxon>Agaricomycetidae</taxon>
        <taxon>Agaricales</taxon>
        <taxon>Agaricineae</taxon>
        <taxon>Strophariaceae</taxon>
        <taxon>Psilocybe</taxon>
    </lineage>
</organism>
<dbReference type="Pfam" id="PF02466">
    <property type="entry name" value="Tim17"/>
    <property type="match status" value="1"/>
</dbReference>
<dbReference type="STRING" id="93625.A0A409X8B7"/>
<sequence length="158" mass="16321">MSEEAEVNTPAFEPKSSIQEASRIGMQAAVVGLVLSSVQNALGTHSHGAMGVVTRTGGTIGFFAAMGAAFKFTETYVANERQKHDALNGAAGGCAAGFLAGVRSRSLPMAIGGCAFLGAAIGTFDYTGQLSGSTETKDERRKRFFKSTPPPLVEAASE</sequence>
<dbReference type="GO" id="GO:0006120">
    <property type="term" value="P:mitochondrial electron transport, NADH to ubiquinone"/>
    <property type="evidence" value="ECO:0007669"/>
    <property type="project" value="InterPro"/>
</dbReference>
<dbReference type="EMBL" id="NHYD01002390">
    <property type="protein sequence ID" value="PPQ87029.1"/>
    <property type="molecule type" value="Genomic_DNA"/>
</dbReference>
<gene>
    <name evidence="8" type="ORF">CVT25_000006</name>
</gene>
<proteinExistence type="predicted"/>
<evidence type="ECO:0000313" key="8">
    <source>
        <dbReference type="EMBL" id="PPQ87029.1"/>
    </source>
</evidence>
<dbReference type="GO" id="GO:0005743">
    <property type="term" value="C:mitochondrial inner membrane"/>
    <property type="evidence" value="ECO:0007669"/>
    <property type="project" value="UniProtKB-SubCell"/>
</dbReference>
<dbReference type="AlphaFoldDB" id="A0A409X8B7"/>
<keyword evidence="3" id="KW-0999">Mitochondrion inner membrane</keyword>
<evidence type="ECO:0000313" key="9">
    <source>
        <dbReference type="Proteomes" id="UP000283269"/>
    </source>
</evidence>
<name>A0A409X8B7_PSICY</name>
<evidence type="ECO:0000256" key="6">
    <source>
        <dbReference type="ARBA" id="ARBA00023136"/>
    </source>
</evidence>
<dbReference type="InParanoid" id="A0A409X8B7"/>
<keyword evidence="9" id="KW-1185">Reference proteome</keyword>
<comment type="caution">
    <text evidence="8">The sequence shown here is derived from an EMBL/GenBank/DDBJ whole genome shotgun (WGS) entry which is preliminary data.</text>
</comment>
<feature type="region of interest" description="Disordered" evidence="7">
    <location>
        <begin position="130"/>
        <end position="158"/>
    </location>
</feature>
<keyword evidence="5" id="KW-0496">Mitochondrion</keyword>
<evidence type="ECO:0000256" key="1">
    <source>
        <dbReference type="ARBA" id="ARBA00004448"/>
    </source>
</evidence>
<dbReference type="GO" id="GO:0045271">
    <property type="term" value="C:respiratory chain complex I"/>
    <property type="evidence" value="ECO:0007669"/>
    <property type="project" value="InterPro"/>
</dbReference>
<dbReference type="Proteomes" id="UP000283269">
    <property type="component" value="Unassembled WGS sequence"/>
</dbReference>
<dbReference type="OrthoDB" id="1913277at2759"/>